<proteinExistence type="predicted"/>
<evidence type="ECO:0000256" key="1">
    <source>
        <dbReference type="SAM" id="Phobius"/>
    </source>
</evidence>
<keyword evidence="1" id="KW-1133">Transmembrane helix</keyword>
<organism evidence="3 4">
    <name type="scientific">Trichinella pseudospiralis</name>
    <name type="common">Parasitic roundworm</name>
    <dbReference type="NCBI Taxonomy" id="6337"/>
    <lineage>
        <taxon>Eukaryota</taxon>
        <taxon>Metazoa</taxon>
        <taxon>Ecdysozoa</taxon>
        <taxon>Nematoda</taxon>
        <taxon>Enoplea</taxon>
        <taxon>Dorylaimia</taxon>
        <taxon>Trichinellida</taxon>
        <taxon>Trichinellidae</taxon>
        <taxon>Trichinella</taxon>
    </lineage>
</organism>
<keyword evidence="2" id="KW-0732">Signal</keyword>
<sequence length="186" mass="21583">MHAGRIVFRRGIICLSAILIIGNSRSEQAGKMPKLTSIAEEDIVDTLFTYGMLAKEYEEYWITFGQADGKLNLSERRRRVNNSCLFYYAFFSYCYYIFVVNLLCMMKRFYNITDVIVDAVLNSSLKHCKYEFAMFSFIFKCGVGRFRDKFSSLINIMPVSRSLGKRSSNVRTLRLKPACKPETVRM</sequence>
<keyword evidence="1" id="KW-0472">Membrane</keyword>
<feature type="signal peptide" evidence="2">
    <location>
        <begin position="1"/>
        <end position="26"/>
    </location>
</feature>
<comment type="caution">
    <text evidence="3">The sequence shown here is derived from an EMBL/GenBank/DDBJ whole genome shotgun (WGS) entry which is preliminary data.</text>
</comment>
<accession>A0A0V1F6H2</accession>
<reference evidence="3 4" key="1">
    <citation type="submission" date="2015-01" db="EMBL/GenBank/DDBJ databases">
        <title>Evolution of Trichinella species and genotypes.</title>
        <authorList>
            <person name="Korhonen P.K."/>
            <person name="Edoardo P."/>
            <person name="Giuseppe L.R."/>
            <person name="Gasser R.B."/>
        </authorList>
    </citation>
    <scope>NUCLEOTIDE SEQUENCE [LARGE SCALE GENOMIC DNA]</scope>
    <source>
        <strain evidence="3">ISS470</strain>
    </source>
</reference>
<protein>
    <submittedName>
        <fullName evidence="3">Uncharacterized protein</fullName>
    </submittedName>
</protein>
<evidence type="ECO:0000256" key="2">
    <source>
        <dbReference type="SAM" id="SignalP"/>
    </source>
</evidence>
<name>A0A0V1F6H2_TRIPS</name>
<evidence type="ECO:0000313" key="3">
    <source>
        <dbReference type="EMBL" id="KRY81789.1"/>
    </source>
</evidence>
<evidence type="ECO:0000313" key="4">
    <source>
        <dbReference type="Proteomes" id="UP000054995"/>
    </source>
</evidence>
<dbReference type="Proteomes" id="UP000054995">
    <property type="component" value="Unassembled WGS sequence"/>
</dbReference>
<feature type="transmembrane region" description="Helical" evidence="1">
    <location>
        <begin position="85"/>
        <end position="104"/>
    </location>
</feature>
<dbReference type="EMBL" id="JYDT01000205">
    <property type="protein sequence ID" value="KRY81789.1"/>
    <property type="molecule type" value="Genomic_DNA"/>
</dbReference>
<feature type="chain" id="PRO_5006877744" evidence="2">
    <location>
        <begin position="27"/>
        <end position="186"/>
    </location>
</feature>
<dbReference type="AlphaFoldDB" id="A0A0V1F6H2"/>
<keyword evidence="1" id="KW-0812">Transmembrane</keyword>
<gene>
    <name evidence="3" type="ORF">T4D_15003</name>
</gene>
<keyword evidence="4" id="KW-1185">Reference proteome</keyword>